<reference evidence="2 3" key="1">
    <citation type="journal article" date="2013" name="Mar. Genomics">
        <title>Expression of sulfatases in Rhodopirellula baltica and the diversity of sulfatases in the genus Rhodopirellula.</title>
        <authorList>
            <person name="Wegner C.E."/>
            <person name="Richter-Heitmann T."/>
            <person name="Klindworth A."/>
            <person name="Klockow C."/>
            <person name="Richter M."/>
            <person name="Achstetter T."/>
            <person name="Glockner F.O."/>
            <person name="Harder J."/>
        </authorList>
    </citation>
    <scope>NUCLEOTIDE SEQUENCE [LARGE SCALE GENOMIC DNA]</scope>
    <source>
        <strain evidence="2 3">SM1</strain>
    </source>
</reference>
<evidence type="ECO:0000313" key="3">
    <source>
        <dbReference type="Proteomes" id="UP000011991"/>
    </source>
</evidence>
<feature type="region of interest" description="Disordered" evidence="1">
    <location>
        <begin position="1"/>
        <end position="37"/>
    </location>
</feature>
<dbReference type="EMBL" id="ANOG01000064">
    <property type="protein sequence ID" value="EMI22634.1"/>
    <property type="molecule type" value="Genomic_DNA"/>
</dbReference>
<protein>
    <submittedName>
        <fullName evidence="2">Uncharacterized protein</fullName>
    </submittedName>
</protein>
<accession>M5S8Y5</accession>
<keyword evidence="3" id="KW-1185">Reference proteome</keyword>
<comment type="caution">
    <text evidence="2">The sequence shown here is derived from an EMBL/GenBank/DDBJ whole genome shotgun (WGS) entry which is preliminary data.</text>
</comment>
<organism evidence="2 3">
    <name type="scientific">Rhodopirellula maiorica SM1</name>
    <dbReference type="NCBI Taxonomy" id="1265738"/>
    <lineage>
        <taxon>Bacteria</taxon>
        <taxon>Pseudomonadati</taxon>
        <taxon>Planctomycetota</taxon>
        <taxon>Planctomycetia</taxon>
        <taxon>Pirellulales</taxon>
        <taxon>Pirellulaceae</taxon>
        <taxon>Novipirellula</taxon>
    </lineage>
</organism>
<evidence type="ECO:0000256" key="1">
    <source>
        <dbReference type="SAM" id="MobiDB-lite"/>
    </source>
</evidence>
<sequence length="74" mass="8224">MQQNLSEELRQSKSSERLGSFQSGTQRGQLSSSAATAVRAAPHILSRVNLLRTPINLKTTHRGNRSEYVSIRES</sequence>
<dbReference type="AlphaFoldDB" id="M5S8Y5"/>
<dbReference type="PATRIC" id="fig|1265738.3.peg.449"/>
<feature type="compositionally biased region" description="Polar residues" evidence="1">
    <location>
        <begin position="20"/>
        <end position="35"/>
    </location>
</feature>
<feature type="compositionally biased region" description="Basic and acidic residues" evidence="1">
    <location>
        <begin position="7"/>
        <end position="16"/>
    </location>
</feature>
<proteinExistence type="predicted"/>
<evidence type="ECO:0000313" key="2">
    <source>
        <dbReference type="EMBL" id="EMI22634.1"/>
    </source>
</evidence>
<gene>
    <name evidence="2" type="ORF">RMSM_00442</name>
</gene>
<dbReference type="Proteomes" id="UP000011991">
    <property type="component" value="Unassembled WGS sequence"/>
</dbReference>
<name>M5S8Y5_9BACT</name>